<dbReference type="InterPro" id="IPR001214">
    <property type="entry name" value="SET_dom"/>
</dbReference>
<keyword evidence="10" id="KW-1185">Reference proteome</keyword>
<keyword evidence="5" id="KW-0040">ANK repeat</keyword>
<dbReference type="Pfam" id="PF13857">
    <property type="entry name" value="Ank_5"/>
    <property type="match status" value="1"/>
</dbReference>
<dbReference type="SMART" id="SM00317">
    <property type="entry name" value="SET"/>
    <property type="match status" value="1"/>
</dbReference>
<dbReference type="InterPro" id="IPR007728">
    <property type="entry name" value="Pre-SET_dom"/>
</dbReference>
<feature type="repeat" description="ANK" evidence="5">
    <location>
        <begin position="225"/>
        <end position="257"/>
    </location>
</feature>
<dbReference type="InParanoid" id="H2Y6N6"/>
<evidence type="ECO:0000259" key="8">
    <source>
        <dbReference type="PROSITE" id="PS50867"/>
    </source>
</evidence>
<reference evidence="9" key="2">
    <citation type="submission" date="2025-08" db="UniProtKB">
        <authorList>
            <consortium name="Ensembl"/>
        </authorList>
    </citation>
    <scope>IDENTIFICATION</scope>
</reference>
<feature type="repeat" description="ANK" evidence="5">
    <location>
        <begin position="392"/>
        <end position="424"/>
    </location>
</feature>
<dbReference type="CDD" id="cd10543">
    <property type="entry name" value="SET_EHMT"/>
    <property type="match status" value="1"/>
</dbReference>
<accession>H2Y6N6</accession>
<dbReference type="SUPFAM" id="SSF48403">
    <property type="entry name" value="Ankyrin repeat"/>
    <property type="match status" value="1"/>
</dbReference>
<dbReference type="Gene3D" id="2.170.270.10">
    <property type="entry name" value="SET domain"/>
    <property type="match status" value="1"/>
</dbReference>
<feature type="repeat" description="ANK" evidence="5">
    <location>
        <begin position="258"/>
        <end position="290"/>
    </location>
</feature>
<evidence type="ECO:0000256" key="5">
    <source>
        <dbReference type="PROSITE-ProRule" id="PRU00023"/>
    </source>
</evidence>
<dbReference type="SMART" id="SM00248">
    <property type="entry name" value="ANK"/>
    <property type="match status" value="6"/>
</dbReference>
<proteinExistence type="predicted"/>
<feature type="repeat" description="ANK" evidence="5">
    <location>
        <begin position="326"/>
        <end position="358"/>
    </location>
</feature>
<dbReference type="InterPro" id="IPR002110">
    <property type="entry name" value="Ankyrin_rpt"/>
</dbReference>
<feature type="region of interest" description="Disordered" evidence="6">
    <location>
        <begin position="741"/>
        <end position="769"/>
    </location>
</feature>
<dbReference type="GO" id="GO:0000122">
    <property type="term" value="P:negative regulation of transcription by RNA polymerase II"/>
    <property type="evidence" value="ECO:0007669"/>
    <property type="project" value="TreeGrafter"/>
</dbReference>
<dbReference type="CDD" id="cd20905">
    <property type="entry name" value="EHMT_ZBD"/>
    <property type="match status" value="1"/>
</dbReference>
<dbReference type="eggNOG" id="KOG1082">
    <property type="taxonomic scope" value="Eukaryota"/>
</dbReference>
<dbReference type="GO" id="GO:0032259">
    <property type="term" value="P:methylation"/>
    <property type="evidence" value="ECO:0007669"/>
    <property type="project" value="UniProtKB-KW"/>
</dbReference>
<dbReference type="Pfam" id="PF05033">
    <property type="entry name" value="Pre-SET"/>
    <property type="match status" value="1"/>
</dbReference>
<dbReference type="GO" id="GO:0008270">
    <property type="term" value="F:zinc ion binding"/>
    <property type="evidence" value="ECO:0007669"/>
    <property type="project" value="InterPro"/>
</dbReference>
<evidence type="ECO:0000256" key="2">
    <source>
        <dbReference type="ARBA" id="ARBA00022454"/>
    </source>
</evidence>
<feature type="repeat" description="ANK" evidence="5">
    <location>
        <begin position="359"/>
        <end position="391"/>
    </location>
</feature>
<dbReference type="Proteomes" id="UP000007875">
    <property type="component" value="Unassembled WGS sequence"/>
</dbReference>
<reference evidence="9" key="3">
    <citation type="submission" date="2025-09" db="UniProtKB">
        <authorList>
            <consortium name="Ensembl"/>
        </authorList>
    </citation>
    <scope>IDENTIFICATION</scope>
</reference>
<dbReference type="PROSITE" id="PS50088">
    <property type="entry name" value="ANK_REPEAT"/>
    <property type="match status" value="5"/>
</dbReference>
<keyword evidence="2" id="KW-0158">Chromosome</keyword>
<comment type="subcellular location">
    <subcellularLocation>
        <location evidence="1">Chromosome</location>
    </subcellularLocation>
</comment>
<dbReference type="GO" id="GO:0046974">
    <property type="term" value="F:histone H3K9 methyltransferase activity"/>
    <property type="evidence" value="ECO:0007669"/>
    <property type="project" value="TreeGrafter"/>
</dbReference>
<keyword evidence="4" id="KW-0949">S-adenosyl-L-methionine</keyword>
<evidence type="ECO:0000256" key="3">
    <source>
        <dbReference type="ARBA" id="ARBA00022603"/>
    </source>
</evidence>
<dbReference type="GeneTree" id="ENSGT00940000159459"/>
<dbReference type="Ensembl" id="ENSCSAVT00000000994.1">
    <property type="protein sequence ID" value="ENSCSAVP00000000984.1"/>
    <property type="gene ID" value="ENSCSAVG00000000552.1"/>
</dbReference>
<keyword evidence="3" id="KW-0808">Transferase</keyword>
<dbReference type="PROSITE" id="PS50867">
    <property type="entry name" value="PRE_SET"/>
    <property type="match status" value="1"/>
</dbReference>
<dbReference type="GO" id="GO:0005634">
    <property type="term" value="C:nucleus"/>
    <property type="evidence" value="ECO:0007669"/>
    <property type="project" value="InterPro"/>
</dbReference>
<dbReference type="GO" id="GO:0000785">
    <property type="term" value="C:chromatin"/>
    <property type="evidence" value="ECO:0007669"/>
    <property type="project" value="TreeGrafter"/>
</dbReference>
<feature type="compositionally biased region" description="Low complexity" evidence="6">
    <location>
        <begin position="760"/>
        <end position="769"/>
    </location>
</feature>
<protein>
    <submittedName>
        <fullName evidence="9">Uncharacterized protein</fullName>
    </submittedName>
</protein>
<dbReference type="InterPro" id="IPR036770">
    <property type="entry name" value="Ankyrin_rpt-contain_sf"/>
</dbReference>
<dbReference type="PROSITE" id="PS50280">
    <property type="entry name" value="SET"/>
    <property type="match status" value="1"/>
</dbReference>
<dbReference type="InterPro" id="IPR046341">
    <property type="entry name" value="SET_dom_sf"/>
</dbReference>
<dbReference type="InterPro" id="IPR043550">
    <property type="entry name" value="EHMT1/EHMT2"/>
</dbReference>
<dbReference type="GO" id="GO:0002039">
    <property type="term" value="F:p53 binding"/>
    <property type="evidence" value="ECO:0007669"/>
    <property type="project" value="InterPro"/>
</dbReference>
<sequence>MAVDNVSGKPFGCNELISSHEMMRPSNKVPVIGLCNEHRERMIRHECCPGCGTFCSGGKFLVCIKNDNFPHRFHRDCMVLSGQMSNCPHCGGDSTSVKEVNLVPNMDKDLLLILAGRDPAKTKRKNYLQIRGCKSARMGYAKGSQYNPDFPPGVSVKFGRLDISTSTLMLGPQRDGLEELLQALQQEPLQKVRFQAKNFLQFVQQNNISKMIQMLTDGLEARIDTLNKALHEALPTCQLSTIHVLLESGADINSRDEEGNTPLIKAILLKNKELIIYLLFNKADVTVKDDDMGMTCFHHAAKEGYIEGCHLLMSYGRAKVNTVDDGGWTPIVWAAEHKQTETARYLLFYGANVKIIDNEGNTCLQWAALSGNLEILKMCLDCNSDVNHYNTHGDTALHIASRQNNYNCLTALLAHGADCNLKNRDGHLPIDCAQEKTLTWMSLKIHMCIRNACLIRREILPYNRERVLCKDMSRGYDKMPIVCVNAHDDAPCPTDPPNGFHYVTENVHTSQDTRINAVISGIQSCQCKDNCSTPDCTCGLISEQCWYASDGTLVPEFDILEPPLVFECNKMCSCSRNCKNRVVQNGIRYRLQIYRTQGMGWGLRALETIPRGAFVCEYVGELLTDDEADQREDDSYLFDLENKEGEIYCIDARNYGNVSRFINHLCEPNLVPIRVFVGHHDIRFPILAYFTTRVIQADEELGFDYGDRFWDVKCRQFTCQCGSPLCKYSAEVYRKKAEFETQQKETGNASEDVTKEGDDVTTTNNDVTN</sequence>
<dbReference type="HOGENOM" id="CLU_005790_1_0_1"/>
<dbReference type="OMA" id="CETHKKH"/>
<feature type="domain" description="SET" evidence="7">
    <location>
        <begin position="589"/>
        <end position="706"/>
    </location>
</feature>
<dbReference type="SUPFAM" id="SSF82199">
    <property type="entry name" value="SET domain"/>
    <property type="match status" value="1"/>
</dbReference>
<name>H2Y6N6_CIOSA</name>
<dbReference type="PANTHER" id="PTHR46307:SF4">
    <property type="entry name" value="G9A, ISOFORM B"/>
    <property type="match status" value="1"/>
</dbReference>
<evidence type="ECO:0000256" key="6">
    <source>
        <dbReference type="SAM" id="MobiDB-lite"/>
    </source>
</evidence>
<dbReference type="Pfam" id="PF12796">
    <property type="entry name" value="Ank_2"/>
    <property type="match status" value="1"/>
</dbReference>
<evidence type="ECO:0000256" key="1">
    <source>
        <dbReference type="ARBA" id="ARBA00004286"/>
    </source>
</evidence>
<evidence type="ECO:0000259" key="7">
    <source>
        <dbReference type="PROSITE" id="PS50280"/>
    </source>
</evidence>
<keyword evidence="3" id="KW-0489">Methyltransferase</keyword>
<dbReference type="InterPro" id="IPR047762">
    <property type="entry name" value="EHMT_CRR"/>
</dbReference>
<dbReference type="Pfam" id="PF00856">
    <property type="entry name" value="SET"/>
    <property type="match status" value="1"/>
</dbReference>
<feature type="domain" description="Pre-SET" evidence="8">
    <location>
        <begin position="523"/>
        <end position="586"/>
    </location>
</feature>
<dbReference type="Pfam" id="PF21533">
    <property type="entry name" value="EHMT1-2_CRR"/>
    <property type="match status" value="1"/>
</dbReference>
<organism evidence="9 10">
    <name type="scientific">Ciona savignyi</name>
    <name type="common">Pacific transparent sea squirt</name>
    <dbReference type="NCBI Taxonomy" id="51511"/>
    <lineage>
        <taxon>Eukaryota</taxon>
        <taxon>Metazoa</taxon>
        <taxon>Chordata</taxon>
        <taxon>Tunicata</taxon>
        <taxon>Ascidiacea</taxon>
        <taxon>Phlebobranchia</taxon>
        <taxon>Cionidae</taxon>
        <taxon>Ciona</taxon>
    </lineage>
</organism>
<evidence type="ECO:0000313" key="9">
    <source>
        <dbReference type="Ensembl" id="ENSCSAVP00000000984.1"/>
    </source>
</evidence>
<dbReference type="Gene3D" id="1.25.40.20">
    <property type="entry name" value="Ankyrin repeat-containing domain"/>
    <property type="match status" value="1"/>
</dbReference>
<dbReference type="STRING" id="51511.ENSCSAVP00000000984"/>
<dbReference type="SMART" id="SM00468">
    <property type="entry name" value="PreSET"/>
    <property type="match status" value="1"/>
</dbReference>
<dbReference type="PROSITE" id="PS50297">
    <property type="entry name" value="ANK_REP_REGION"/>
    <property type="match status" value="4"/>
</dbReference>
<dbReference type="PANTHER" id="PTHR46307">
    <property type="entry name" value="G9A, ISOFORM B"/>
    <property type="match status" value="1"/>
</dbReference>
<evidence type="ECO:0000256" key="4">
    <source>
        <dbReference type="ARBA" id="ARBA00022691"/>
    </source>
</evidence>
<dbReference type="AlphaFoldDB" id="H2Y6N6"/>
<reference evidence="10" key="1">
    <citation type="submission" date="2003-08" db="EMBL/GenBank/DDBJ databases">
        <authorList>
            <person name="Birren B."/>
            <person name="Nusbaum C."/>
            <person name="Abebe A."/>
            <person name="Abouelleil A."/>
            <person name="Adekoya E."/>
            <person name="Ait-zahra M."/>
            <person name="Allen N."/>
            <person name="Allen T."/>
            <person name="An P."/>
            <person name="Anderson M."/>
            <person name="Anderson S."/>
            <person name="Arachchi H."/>
            <person name="Armbruster J."/>
            <person name="Bachantsang P."/>
            <person name="Baldwin J."/>
            <person name="Barry A."/>
            <person name="Bayul T."/>
            <person name="Blitshsteyn B."/>
            <person name="Bloom T."/>
            <person name="Blye J."/>
            <person name="Boguslavskiy L."/>
            <person name="Borowsky M."/>
            <person name="Boukhgalter B."/>
            <person name="Brunache A."/>
            <person name="Butler J."/>
            <person name="Calixte N."/>
            <person name="Calvo S."/>
            <person name="Camarata J."/>
            <person name="Campo K."/>
            <person name="Chang J."/>
            <person name="Cheshatsang Y."/>
            <person name="Citroen M."/>
            <person name="Collymore A."/>
            <person name="Considine T."/>
            <person name="Cook A."/>
            <person name="Cooke P."/>
            <person name="Corum B."/>
            <person name="Cuomo C."/>
            <person name="David R."/>
            <person name="Dawoe T."/>
            <person name="Degray S."/>
            <person name="Dodge S."/>
            <person name="Dooley K."/>
            <person name="Dorje P."/>
            <person name="Dorjee K."/>
            <person name="Dorris L."/>
            <person name="Duffey N."/>
            <person name="Dupes A."/>
            <person name="Elkins T."/>
            <person name="Engels R."/>
            <person name="Erickson J."/>
            <person name="Farina A."/>
            <person name="Faro S."/>
            <person name="Ferreira P."/>
            <person name="Fischer H."/>
            <person name="Fitzgerald M."/>
            <person name="Foley K."/>
            <person name="Gage D."/>
            <person name="Galagan J."/>
            <person name="Gearin G."/>
            <person name="Gnerre S."/>
            <person name="Gnirke A."/>
            <person name="Goyette A."/>
            <person name="Graham J."/>
            <person name="Grandbois E."/>
            <person name="Gyaltsen K."/>
            <person name="Hafez N."/>
            <person name="Hagopian D."/>
            <person name="Hagos B."/>
            <person name="Hall J."/>
            <person name="Hatcher B."/>
            <person name="Heller A."/>
            <person name="Higgins H."/>
            <person name="Honan T."/>
            <person name="Horn A."/>
            <person name="Houde N."/>
            <person name="Hughes L."/>
            <person name="Hulme W."/>
            <person name="Husby E."/>
            <person name="Iliev I."/>
            <person name="Jaffe D."/>
            <person name="Jones C."/>
            <person name="Kamal M."/>
            <person name="Kamat A."/>
            <person name="Kamvysselis M."/>
            <person name="Karlsson E."/>
            <person name="Kells C."/>
            <person name="Kieu A."/>
            <person name="Kisner P."/>
            <person name="Kodira C."/>
            <person name="Kulbokas E."/>
            <person name="Labutti K."/>
            <person name="Lama D."/>
            <person name="Landers T."/>
            <person name="Leger J."/>
            <person name="Levine S."/>
            <person name="Lewis D."/>
            <person name="Lewis T."/>
            <person name="Lindblad-toh K."/>
            <person name="Liu X."/>
            <person name="Lokyitsang T."/>
            <person name="Lokyitsang Y."/>
            <person name="Lucien O."/>
            <person name="Lui A."/>
            <person name="Ma L.J."/>
            <person name="Mabbitt R."/>
            <person name="Macdonald J."/>
            <person name="Maclean C."/>
            <person name="Major J."/>
            <person name="Manning J."/>
            <person name="Marabella R."/>
            <person name="Maru K."/>
            <person name="Matthews C."/>
            <person name="Mauceli E."/>
            <person name="Mccarthy M."/>
            <person name="Mcdonough S."/>
            <person name="Mcghee T."/>
            <person name="Meldrim J."/>
            <person name="Meneus L."/>
            <person name="Mesirov J."/>
            <person name="Mihalev A."/>
            <person name="Mihova T."/>
            <person name="Mikkelsen T."/>
            <person name="Mlenga V."/>
            <person name="Moru K."/>
            <person name="Mozes J."/>
            <person name="Mulrain L."/>
            <person name="Munson G."/>
            <person name="Naylor J."/>
            <person name="Newes C."/>
            <person name="Nguyen C."/>
            <person name="Nguyen N."/>
            <person name="Nguyen T."/>
            <person name="Nicol R."/>
            <person name="Nielsen C."/>
            <person name="Nizzari M."/>
            <person name="Norbu C."/>
            <person name="Norbu N."/>
            <person name="O'donnell P."/>
            <person name="Okoawo O."/>
            <person name="O'leary S."/>
            <person name="Omotosho B."/>
            <person name="O'neill K."/>
            <person name="Osman S."/>
            <person name="Parker S."/>
            <person name="Perrin D."/>
            <person name="Phunkhang P."/>
            <person name="Piqani B."/>
            <person name="Purcell S."/>
            <person name="Rachupka T."/>
            <person name="Ramasamy U."/>
            <person name="Rameau R."/>
            <person name="Ray V."/>
            <person name="Raymond C."/>
            <person name="Retta R."/>
            <person name="Richardson S."/>
            <person name="Rise C."/>
            <person name="Rodriguez J."/>
            <person name="Rogers J."/>
            <person name="Rogov P."/>
            <person name="Rutman M."/>
            <person name="Schupbach R."/>
            <person name="Seaman C."/>
            <person name="Settipalli S."/>
            <person name="Sharpe T."/>
            <person name="Sheridan J."/>
            <person name="Sherpa N."/>
            <person name="Shi J."/>
            <person name="Smirnov S."/>
            <person name="Smith C."/>
            <person name="Sougnez C."/>
            <person name="Spencer B."/>
            <person name="Stalker J."/>
            <person name="Stange-thomann N."/>
            <person name="Stavropoulos S."/>
            <person name="Stetson K."/>
            <person name="Stone C."/>
            <person name="Stone S."/>
            <person name="Stubbs M."/>
            <person name="Talamas J."/>
            <person name="Tchuinga P."/>
            <person name="Tenzing P."/>
            <person name="Tesfaye S."/>
            <person name="Theodore J."/>
            <person name="Thoulutsang Y."/>
            <person name="Topham K."/>
            <person name="Towey S."/>
            <person name="Tsamla T."/>
            <person name="Tsomo N."/>
            <person name="Vallee D."/>
            <person name="Vassiliev H."/>
            <person name="Venkataraman V."/>
            <person name="Vinson J."/>
            <person name="Vo A."/>
            <person name="Wade C."/>
            <person name="Wang S."/>
            <person name="Wangchuk T."/>
            <person name="Wangdi T."/>
            <person name="Whittaker C."/>
            <person name="Wilkinson J."/>
            <person name="Wu Y."/>
            <person name="Wyman D."/>
            <person name="Yadav S."/>
            <person name="Yang S."/>
            <person name="Yang X."/>
            <person name="Yeager S."/>
            <person name="Yee E."/>
            <person name="Young G."/>
            <person name="Zainoun J."/>
            <person name="Zembeck L."/>
            <person name="Zimmer A."/>
            <person name="Zody M."/>
            <person name="Lander E."/>
        </authorList>
    </citation>
    <scope>NUCLEOTIDE SEQUENCE [LARGE SCALE GENOMIC DNA]</scope>
</reference>
<evidence type="ECO:0000313" key="10">
    <source>
        <dbReference type="Proteomes" id="UP000007875"/>
    </source>
</evidence>